<dbReference type="AlphaFoldDB" id="A0A9D4NBE4"/>
<organism evidence="1 2">
    <name type="scientific">Dreissena polymorpha</name>
    <name type="common">Zebra mussel</name>
    <name type="synonym">Mytilus polymorpha</name>
    <dbReference type="NCBI Taxonomy" id="45954"/>
    <lineage>
        <taxon>Eukaryota</taxon>
        <taxon>Metazoa</taxon>
        <taxon>Spiralia</taxon>
        <taxon>Lophotrochozoa</taxon>
        <taxon>Mollusca</taxon>
        <taxon>Bivalvia</taxon>
        <taxon>Autobranchia</taxon>
        <taxon>Heteroconchia</taxon>
        <taxon>Euheterodonta</taxon>
        <taxon>Imparidentia</taxon>
        <taxon>Neoheterodontei</taxon>
        <taxon>Myida</taxon>
        <taxon>Dreissenoidea</taxon>
        <taxon>Dreissenidae</taxon>
        <taxon>Dreissena</taxon>
    </lineage>
</organism>
<dbReference type="Proteomes" id="UP000828390">
    <property type="component" value="Unassembled WGS sequence"/>
</dbReference>
<name>A0A9D4NBE4_DREPO</name>
<proteinExistence type="predicted"/>
<comment type="caution">
    <text evidence="1">The sequence shown here is derived from an EMBL/GenBank/DDBJ whole genome shotgun (WGS) entry which is preliminary data.</text>
</comment>
<evidence type="ECO:0000313" key="1">
    <source>
        <dbReference type="EMBL" id="KAH3890202.1"/>
    </source>
</evidence>
<dbReference type="EMBL" id="JAIWYP010000001">
    <property type="protein sequence ID" value="KAH3890202.1"/>
    <property type="molecule type" value="Genomic_DNA"/>
</dbReference>
<reference evidence="1" key="1">
    <citation type="journal article" date="2019" name="bioRxiv">
        <title>The Genome of the Zebra Mussel, Dreissena polymorpha: A Resource for Invasive Species Research.</title>
        <authorList>
            <person name="McCartney M.A."/>
            <person name="Auch B."/>
            <person name="Kono T."/>
            <person name="Mallez S."/>
            <person name="Zhang Y."/>
            <person name="Obille A."/>
            <person name="Becker A."/>
            <person name="Abrahante J.E."/>
            <person name="Garbe J."/>
            <person name="Badalamenti J.P."/>
            <person name="Herman A."/>
            <person name="Mangelson H."/>
            <person name="Liachko I."/>
            <person name="Sullivan S."/>
            <person name="Sone E.D."/>
            <person name="Koren S."/>
            <person name="Silverstein K.A.T."/>
            <person name="Beckman K.B."/>
            <person name="Gohl D.M."/>
        </authorList>
    </citation>
    <scope>NUCLEOTIDE SEQUENCE</scope>
    <source>
        <strain evidence="1">Duluth1</strain>
        <tissue evidence="1">Whole animal</tissue>
    </source>
</reference>
<sequence>MVRTLSLGFGNGIRRLQGKWPGRCWNPGSIAFRASAQTRAQTRGLSLLVRILNSRFKPQLTV</sequence>
<evidence type="ECO:0000313" key="2">
    <source>
        <dbReference type="Proteomes" id="UP000828390"/>
    </source>
</evidence>
<accession>A0A9D4NBE4</accession>
<gene>
    <name evidence="1" type="ORF">DPMN_014274</name>
</gene>
<protein>
    <submittedName>
        <fullName evidence="1">Uncharacterized protein</fullName>
    </submittedName>
</protein>
<keyword evidence="2" id="KW-1185">Reference proteome</keyword>
<reference evidence="1" key="2">
    <citation type="submission" date="2020-11" db="EMBL/GenBank/DDBJ databases">
        <authorList>
            <person name="McCartney M.A."/>
            <person name="Auch B."/>
            <person name="Kono T."/>
            <person name="Mallez S."/>
            <person name="Becker A."/>
            <person name="Gohl D.M."/>
            <person name="Silverstein K.A.T."/>
            <person name="Koren S."/>
            <person name="Bechman K.B."/>
            <person name="Herman A."/>
            <person name="Abrahante J.E."/>
            <person name="Garbe J."/>
        </authorList>
    </citation>
    <scope>NUCLEOTIDE SEQUENCE</scope>
    <source>
        <strain evidence="1">Duluth1</strain>
        <tissue evidence="1">Whole animal</tissue>
    </source>
</reference>